<comment type="subcellular location">
    <subcellularLocation>
        <location evidence="9">Cell inner membrane</location>
        <topology evidence="9">Multi-pass membrane protein</topology>
    </subcellularLocation>
    <subcellularLocation>
        <location evidence="1">Cell membrane</location>
        <topology evidence="1">Multi-pass membrane protein</topology>
    </subcellularLocation>
</comment>
<dbReference type="EMBL" id="RPFL01000004">
    <property type="protein sequence ID" value="RPD90081.1"/>
    <property type="molecule type" value="Genomic_DNA"/>
</dbReference>
<evidence type="ECO:0000256" key="7">
    <source>
        <dbReference type="ARBA" id="ARBA00022989"/>
    </source>
</evidence>
<proteinExistence type="inferred from homology"/>
<keyword evidence="4" id="KW-1003">Cell membrane</keyword>
<dbReference type="Pfam" id="PF01235">
    <property type="entry name" value="Na_Ala_symp"/>
    <property type="match status" value="1"/>
</dbReference>
<dbReference type="PANTHER" id="PTHR30330">
    <property type="entry name" value="AGSS FAMILY TRANSPORTER, SODIUM-ALANINE"/>
    <property type="match status" value="1"/>
</dbReference>
<feature type="transmembrane region" description="Helical" evidence="9">
    <location>
        <begin position="74"/>
        <end position="97"/>
    </location>
</feature>
<evidence type="ECO:0000256" key="9">
    <source>
        <dbReference type="RuleBase" id="RU363064"/>
    </source>
</evidence>
<feature type="transmembrane region" description="Helical" evidence="9">
    <location>
        <begin position="396"/>
        <end position="413"/>
    </location>
</feature>
<organism evidence="10 11">
    <name type="scientific">Neisseria weixii</name>
    <dbReference type="NCBI Taxonomy" id="1853276"/>
    <lineage>
        <taxon>Bacteria</taxon>
        <taxon>Pseudomonadati</taxon>
        <taxon>Pseudomonadota</taxon>
        <taxon>Betaproteobacteria</taxon>
        <taxon>Neisseriales</taxon>
        <taxon>Neisseriaceae</taxon>
        <taxon>Neisseria</taxon>
    </lineage>
</organism>
<feature type="transmembrane region" description="Helical" evidence="9">
    <location>
        <begin position="364"/>
        <end position="384"/>
    </location>
</feature>
<feature type="transmembrane region" description="Helical" evidence="9">
    <location>
        <begin position="189"/>
        <end position="211"/>
    </location>
</feature>
<evidence type="ECO:0000313" key="11">
    <source>
        <dbReference type="Proteomes" id="UP000272412"/>
    </source>
</evidence>
<keyword evidence="8 9" id="KW-0472">Membrane</keyword>
<reference evidence="10 11" key="1">
    <citation type="submission" date="2018-11" db="EMBL/GenBank/DDBJ databases">
        <title>Neisseria weixii sp. nov. isolated from the rectal contents of plateau pika (Ochotona cruzoniae).</title>
        <authorList>
            <person name="Zhang G."/>
        </authorList>
    </citation>
    <scope>NUCLEOTIDE SEQUENCE [LARGE SCALE GENOMIC DNA]</scope>
    <source>
        <strain evidence="10 11">10009</strain>
    </source>
</reference>
<dbReference type="PANTHER" id="PTHR30330:SF14">
    <property type="entry name" value="SODIUM_AMINO ACID (ALANINE) SYMPORTER"/>
    <property type="match status" value="1"/>
</dbReference>
<evidence type="ECO:0000256" key="4">
    <source>
        <dbReference type="ARBA" id="ARBA00022475"/>
    </source>
</evidence>
<keyword evidence="3 9" id="KW-0813">Transport</keyword>
<dbReference type="AlphaFoldDB" id="A0A3N4N1Y3"/>
<evidence type="ECO:0000256" key="5">
    <source>
        <dbReference type="ARBA" id="ARBA00022692"/>
    </source>
</evidence>
<dbReference type="FunFam" id="1.20.1740.10:FF:000004">
    <property type="entry name" value="Sodium:alanine symporter family protein"/>
    <property type="match status" value="1"/>
</dbReference>
<dbReference type="PRINTS" id="PR00175">
    <property type="entry name" value="NAALASMPORT"/>
</dbReference>
<name>A0A3N4N1Y3_9NEIS</name>
<dbReference type="Proteomes" id="UP000272412">
    <property type="component" value="Unassembled WGS sequence"/>
</dbReference>
<feature type="transmembrane region" description="Helical" evidence="9">
    <location>
        <begin position="103"/>
        <end position="124"/>
    </location>
</feature>
<keyword evidence="11" id="KW-1185">Reference proteome</keyword>
<feature type="transmembrane region" description="Helical" evidence="9">
    <location>
        <begin position="250"/>
        <end position="273"/>
    </location>
</feature>
<dbReference type="GO" id="GO:0005283">
    <property type="term" value="F:amino acid:sodium symporter activity"/>
    <property type="evidence" value="ECO:0007669"/>
    <property type="project" value="InterPro"/>
</dbReference>
<evidence type="ECO:0000256" key="6">
    <source>
        <dbReference type="ARBA" id="ARBA00022847"/>
    </source>
</evidence>
<protein>
    <submittedName>
        <fullName evidence="10">Sodium:alanine symporter family protein</fullName>
    </submittedName>
</protein>
<feature type="transmembrane region" description="Helical" evidence="9">
    <location>
        <begin position="158"/>
        <end position="177"/>
    </location>
</feature>
<keyword evidence="9" id="KW-0997">Cell inner membrane</keyword>
<dbReference type="NCBIfam" id="TIGR00835">
    <property type="entry name" value="agcS"/>
    <property type="match status" value="1"/>
</dbReference>
<dbReference type="OrthoDB" id="9806926at2"/>
<evidence type="ECO:0000256" key="1">
    <source>
        <dbReference type="ARBA" id="ARBA00004651"/>
    </source>
</evidence>
<gene>
    <name evidence="10" type="ORF">EGK74_01910</name>
</gene>
<evidence type="ECO:0000256" key="3">
    <source>
        <dbReference type="ARBA" id="ARBA00022448"/>
    </source>
</evidence>
<comment type="similarity">
    <text evidence="2 9">Belongs to the alanine or glycine:cation symporter (AGCS) (TC 2.A.25) family.</text>
</comment>
<keyword evidence="6 9" id="KW-0769">Symport</keyword>
<comment type="caution">
    <text evidence="10">The sequence shown here is derived from an EMBL/GenBank/DDBJ whole genome shotgun (WGS) entry which is preliminary data.</text>
</comment>
<evidence type="ECO:0000256" key="8">
    <source>
        <dbReference type="ARBA" id="ARBA00023136"/>
    </source>
</evidence>
<feature type="transmembrane region" description="Helical" evidence="9">
    <location>
        <begin position="223"/>
        <end position="244"/>
    </location>
</feature>
<feature type="transmembrane region" description="Helical" evidence="9">
    <location>
        <begin position="313"/>
        <end position="335"/>
    </location>
</feature>
<dbReference type="InterPro" id="IPR001463">
    <property type="entry name" value="Na/Ala_symport"/>
</dbReference>
<evidence type="ECO:0000256" key="2">
    <source>
        <dbReference type="ARBA" id="ARBA00009261"/>
    </source>
</evidence>
<sequence>MEATLSALVGVVNKVLWDYLLMYALIGIGLFFTVYLGAPQITKLGAGFKSVFGGLFGKKDGTDKDQKSLSQFQALAVAISAQIGTGNVAGVATAITAGGPGAIFWMWLSAILGMSTIFSEAVLAQKYRVVSHGKYIGGPAFYITHGLTPKIGRPAARFLSGFFSIAIIIALGFIGNATQANSIASAVTVAFHVPALAVGIVLAVLAGLIVIGGVNRIANVVQFVVPFMAVIYILCAVVILFKFSAHIGPMIQHIFVAAFDPSAVLGGVAGIGMREAIRYGVARGLFSNEAGMGSTPHAHATANVKHPVQQGMAAFVGVFIDTLLVCTATALIILLTDANTLGLKGAAVTQQAFIIAFGDFGGQLLAVCLAFFAFTTIIGWYYFGESNIRFLFRGKHLGFYRSLVLIAIVLGTLGKVDLVWSLSDMFNGFMVIPNLIALFLLRKEIRAVYDDYLAQTKAGQALSYQYEFHEFHDKK</sequence>
<keyword evidence="5 9" id="KW-0812">Transmembrane</keyword>
<accession>A0A3N4N1Y3</accession>
<feature type="transmembrane region" description="Helical" evidence="9">
    <location>
        <begin position="425"/>
        <end position="441"/>
    </location>
</feature>
<keyword evidence="7 9" id="KW-1133">Transmembrane helix</keyword>
<evidence type="ECO:0000313" key="10">
    <source>
        <dbReference type="EMBL" id="RPD90081.1"/>
    </source>
</evidence>
<dbReference type="RefSeq" id="WP_123803810.1">
    <property type="nucleotide sequence ID" value="NZ_RPFL01000004.1"/>
</dbReference>
<dbReference type="GO" id="GO:0005886">
    <property type="term" value="C:plasma membrane"/>
    <property type="evidence" value="ECO:0007669"/>
    <property type="project" value="UniProtKB-SubCell"/>
</dbReference>
<dbReference type="Gene3D" id="1.20.1740.10">
    <property type="entry name" value="Amino acid/polyamine transporter I"/>
    <property type="match status" value="1"/>
</dbReference>
<feature type="transmembrane region" description="Helical" evidence="9">
    <location>
        <begin position="20"/>
        <end position="38"/>
    </location>
</feature>
<dbReference type="PROSITE" id="PS00873">
    <property type="entry name" value="NA_ALANINE_SYMP"/>
    <property type="match status" value="1"/>
</dbReference>